<keyword evidence="3" id="KW-1185">Reference proteome</keyword>
<proteinExistence type="predicted"/>
<name>A0AAU9M0B7_9ASTR</name>
<dbReference type="AlphaFoldDB" id="A0AAU9M0B7"/>
<feature type="compositionally biased region" description="Basic and acidic residues" evidence="1">
    <location>
        <begin position="131"/>
        <end position="146"/>
    </location>
</feature>
<dbReference type="Proteomes" id="UP001157418">
    <property type="component" value="Unassembled WGS sequence"/>
</dbReference>
<protein>
    <submittedName>
        <fullName evidence="2">Uncharacterized protein</fullName>
    </submittedName>
</protein>
<reference evidence="2 3" key="1">
    <citation type="submission" date="2022-01" db="EMBL/GenBank/DDBJ databases">
        <authorList>
            <person name="Xiong W."/>
            <person name="Schranz E."/>
        </authorList>
    </citation>
    <scope>NUCLEOTIDE SEQUENCE [LARGE SCALE GENOMIC DNA]</scope>
</reference>
<feature type="compositionally biased region" description="Polar residues" evidence="1">
    <location>
        <begin position="147"/>
        <end position="176"/>
    </location>
</feature>
<dbReference type="EMBL" id="CAKMRJ010001112">
    <property type="protein sequence ID" value="CAH1421299.1"/>
    <property type="molecule type" value="Genomic_DNA"/>
</dbReference>
<sequence>MSTPTTPVDQFQTTDDVDSIPHMKIQSNNVWFNPNLVVYPEELKMMGQRLNDFLCLHALSSSVCNSDAMMESKGTKKLLKKQFIQILHLPAAGPFEEPTPKQEPIQLSTFESEGNVGDNDKIMHDNTSVSPRRDVSVKLNIEETRNSDVTVNTSNVDTNIKNSETPSTSIHDSNTLIPPKGPTSKSHP</sequence>
<evidence type="ECO:0000313" key="2">
    <source>
        <dbReference type="EMBL" id="CAH1421299.1"/>
    </source>
</evidence>
<evidence type="ECO:0000313" key="3">
    <source>
        <dbReference type="Proteomes" id="UP001157418"/>
    </source>
</evidence>
<gene>
    <name evidence="2" type="ORF">LVIROSA_LOCUS8709</name>
</gene>
<comment type="caution">
    <text evidence="2">The sequence shown here is derived from an EMBL/GenBank/DDBJ whole genome shotgun (WGS) entry which is preliminary data.</text>
</comment>
<evidence type="ECO:0000256" key="1">
    <source>
        <dbReference type="SAM" id="MobiDB-lite"/>
    </source>
</evidence>
<feature type="region of interest" description="Disordered" evidence="1">
    <location>
        <begin position="112"/>
        <end position="188"/>
    </location>
</feature>
<accession>A0AAU9M0B7</accession>
<organism evidence="2 3">
    <name type="scientific">Lactuca virosa</name>
    <dbReference type="NCBI Taxonomy" id="75947"/>
    <lineage>
        <taxon>Eukaryota</taxon>
        <taxon>Viridiplantae</taxon>
        <taxon>Streptophyta</taxon>
        <taxon>Embryophyta</taxon>
        <taxon>Tracheophyta</taxon>
        <taxon>Spermatophyta</taxon>
        <taxon>Magnoliopsida</taxon>
        <taxon>eudicotyledons</taxon>
        <taxon>Gunneridae</taxon>
        <taxon>Pentapetalae</taxon>
        <taxon>asterids</taxon>
        <taxon>campanulids</taxon>
        <taxon>Asterales</taxon>
        <taxon>Asteraceae</taxon>
        <taxon>Cichorioideae</taxon>
        <taxon>Cichorieae</taxon>
        <taxon>Lactucinae</taxon>
        <taxon>Lactuca</taxon>
    </lineage>
</organism>